<proteinExistence type="predicted"/>
<feature type="compositionally biased region" description="Basic and acidic residues" evidence="1">
    <location>
        <begin position="48"/>
        <end position="61"/>
    </location>
</feature>
<dbReference type="EMBL" id="BARV01014947">
    <property type="protein sequence ID" value="GAI25061.1"/>
    <property type="molecule type" value="Genomic_DNA"/>
</dbReference>
<protein>
    <submittedName>
        <fullName evidence="2">Uncharacterized protein</fullName>
    </submittedName>
</protein>
<comment type="caution">
    <text evidence="2">The sequence shown here is derived from an EMBL/GenBank/DDBJ whole genome shotgun (WGS) entry which is preliminary data.</text>
</comment>
<evidence type="ECO:0000256" key="1">
    <source>
        <dbReference type="SAM" id="MobiDB-lite"/>
    </source>
</evidence>
<accession>X1N497</accession>
<gene>
    <name evidence="2" type="ORF">S06H3_25918</name>
</gene>
<organism evidence="2">
    <name type="scientific">marine sediment metagenome</name>
    <dbReference type="NCBI Taxonomy" id="412755"/>
    <lineage>
        <taxon>unclassified sequences</taxon>
        <taxon>metagenomes</taxon>
        <taxon>ecological metagenomes</taxon>
    </lineage>
</organism>
<sequence>LDVFPFLIEGISNTHNQQHNANAYHQAKYYLCDNCKYLRGPGPSKPGKHIELAPKIEPNDE</sequence>
<feature type="non-terminal residue" evidence="2">
    <location>
        <position position="1"/>
    </location>
</feature>
<feature type="region of interest" description="Disordered" evidence="1">
    <location>
        <begin position="42"/>
        <end position="61"/>
    </location>
</feature>
<reference evidence="2" key="1">
    <citation type="journal article" date="2014" name="Front. Microbiol.">
        <title>High frequency of phylogenetically diverse reductive dehalogenase-homologous genes in deep subseafloor sedimentary metagenomes.</title>
        <authorList>
            <person name="Kawai M."/>
            <person name="Futagami T."/>
            <person name="Toyoda A."/>
            <person name="Takaki Y."/>
            <person name="Nishi S."/>
            <person name="Hori S."/>
            <person name="Arai W."/>
            <person name="Tsubouchi T."/>
            <person name="Morono Y."/>
            <person name="Uchiyama I."/>
            <person name="Ito T."/>
            <person name="Fujiyama A."/>
            <person name="Inagaki F."/>
            <person name="Takami H."/>
        </authorList>
    </citation>
    <scope>NUCLEOTIDE SEQUENCE</scope>
    <source>
        <strain evidence="2">Expedition CK06-06</strain>
    </source>
</reference>
<name>X1N497_9ZZZZ</name>
<dbReference type="AlphaFoldDB" id="X1N497"/>
<evidence type="ECO:0000313" key="2">
    <source>
        <dbReference type="EMBL" id="GAI25061.1"/>
    </source>
</evidence>